<accession>A0ABQ6YS47</accession>
<dbReference type="Proteomes" id="UP000798951">
    <property type="component" value="Unassembled WGS sequence"/>
</dbReference>
<reference evidence="1 2" key="1">
    <citation type="submission" date="2019-07" db="EMBL/GenBank/DDBJ databases">
        <title>Genomic Encyclopedia of Type Strains, Phase IV (KMG-IV): sequencing the most valuable type-strain genomes for metagenomic binning, comparative biology and taxonomic classification.</title>
        <authorList>
            <person name="Goeker M."/>
        </authorList>
    </citation>
    <scope>NUCLEOTIDE SEQUENCE [LARGE SCALE GENOMIC DNA]</scope>
    <source>
        <strain evidence="1 2">DSM 44831</strain>
    </source>
</reference>
<keyword evidence="2" id="KW-1185">Reference proteome</keyword>
<evidence type="ECO:0000313" key="1">
    <source>
        <dbReference type="EMBL" id="KAF0848589.1"/>
    </source>
</evidence>
<sequence>MHPLPVTPAVAPSNPIEALVLYLGYLICSLTNPGGCAVIQ</sequence>
<evidence type="ECO:0000313" key="2">
    <source>
        <dbReference type="Proteomes" id="UP000798951"/>
    </source>
</evidence>
<comment type="caution">
    <text evidence="1">The sequence shown here is derived from an EMBL/GenBank/DDBJ whole genome shotgun (WGS) entry which is preliminary data.</text>
</comment>
<dbReference type="EMBL" id="VMSD01000001">
    <property type="protein sequence ID" value="KAF0848589.1"/>
    <property type="molecule type" value="Genomic_DNA"/>
</dbReference>
<gene>
    <name evidence="1" type="ORF">FNL39_10114</name>
</gene>
<name>A0ABQ6YS47_9NOCA</name>
<protein>
    <submittedName>
        <fullName evidence="1">Uncharacterized protein</fullName>
    </submittedName>
</protein>
<proteinExistence type="predicted"/>
<dbReference type="RefSeq" id="WP_255285043.1">
    <property type="nucleotide sequence ID" value="NZ_VMSD01000001.1"/>
</dbReference>
<organism evidence="1 2">
    <name type="scientific">Nocardia caishijiensis</name>
    <dbReference type="NCBI Taxonomy" id="184756"/>
    <lineage>
        <taxon>Bacteria</taxon>
        <taxon>Bacillati</taxon>
        <taxon>Actinomycetota</taxon>
        <taxon>Actinomycetes</taxon>
        <taxon>Mycobacteriales</taxon>
        <taxon>Nocardiaceae</taxon>
        <taxon>Nocardia</taxon>
    </lineage>
</organism>